<accession>A0A512M4M9</accession>
<evidence type="ECO:0000313" key="1">
    <source>
        <dbReference type="EMBL" id="GEP41694.1"/>
    </source>
</evidence>
<dbReference type="Pfam" id="PF07394">
    <property type="entry name" value="DUF1501"/>
    <property type="match status" value="1"/>
</dbReference>
<dbReference type="EMBL" id="BKAG01000004">
    <property type="protein sequence ID" value="GEP41694.1"/>
    <property type="molecule type" value="Genomic_DNA"/>
</dbReference>
<reference evidence="1 2" key="1">
    <citation type="submission" date="2019-07" db="EMBL/GenBank/DDBJ databases">
        <title>Whole genome shotgun sequence of Brevifollis gellanilyticus NBRC 108608.</title>
        <authorList>
            <person name="Hosoyama A."/>
            <person name="Uohara A."/>
            <person name="Ohji S."/>
            <person name="Ichikawa N."/>
        </authorList>
    </citation>
    <scope>NUCLEOTIDE SEQUENCE [LARGE SCALE GENOMIC DNA]</scope>
    <source>
        <strain evidence="1 2">NBRC 108608</strain>
    </source>
</reference>
<comment type="caution">
    <text evidence="1">The sequence shown here is derived from an EMBL/GenBank/DDBJ whole genome shotgun (WGS) entry which is preliminary data.</text>
</comment>
<dbReference type="SUPFAM" id="SSF53649">
    <property type="entry name" value="Alkaline phosphatase-like"/>
    <property type="match status" value="1"/>
</dbReference>
<organism evidence="1 2">
    <name type="scientific">Brevifollis gellanilyticus</name>
    <dbReference type="NCBI Taxonomy" id="748831"/>
    <lineage>
        <taxon>Bacteria</taxon>
        <taxon>Pseudomonadati</taxon>
        <taxon>Verrucomicrobiota</taxon>
        <taxon>Verrucomicrobiia</taxon>
        <taxon>Verrucomicrobiales</taxon>
        <taxon>Verrucomicrobiaceae</taxon>
    </lineage>
</organism>
<proteinExistence type="predicted"/>
<sequence>MATVRCGLEPPYDYAPFAMKRPQVCSRRHFLHANGYSLGTLALASLLEKQGLLGAPVKPVIDTNVRYDLTPKKPHFEGRAKAMISLFMMGGPSQMDLFDPKPMLTKYHGQKFPGEIKYDNLAQASSKCFGSPWKFQKHGECGMELSELLPNLGKVVDEITMVRSMTSGVSNHAQGLYAMNAGRSVAGRPALGSWLTYGLGSETDELPSYMVLSHPGGLPTFQGEHFTNGWLPSLYQGTLVRPTEPRILNLDPPASLAGTPQQRQLDLLRVFNEDHLNAHPGELDLQARISSYELAAKMQTAAKEALDISGEPEHIKKLYGVDNPITKDYATRCLIARRLVERGVRYVQVLNAGQSWDQHSALASSLPKLCGAMDQPSAALLIDLKQRGLLDSTVVHWGGEMGRLPVLQNDAGPEKWGRDHNTYGFSSWLAGGGFKKGYVHGETDEFGHKAVIDEVKHYDYHATLLHLFGLDHTKLTYKRNGLAASLTDNQGAKVIDKLIA</sequence>
<dbReference type="InterPro" id="IPR010869">
    <property type="entry name" value="DUF1501"/>
</dbReference>
<dbReference type="PANTHER" id="PTHR43737">
    <property type="entry name" value="BLL7424 PROTEIN"/>
    <property type="match status" value="1"/>
</dbReference>
<dbReference type="InterPro" id="IPR017850">
    <property type="entry name" value="Alkaline_phosphatase_core_sf"/>
</dbReference>
<dbReference type="AlphaFoldDB" id="A0A512M4M9"/>
<name>A0A512M4M9_9BACT</name>
<dbReference type="PANTHER" id="PTHR43737:SF1">
    <property type="entry name" value="DUF1501 DOMAIN-CONTAINING PROTEIN"/>
    <property type="match status" value="1"/>
</dbReference>
<dbReference type="Proteomes" id="UP000321577">
    <property type="component" value="Unassembled WGS sequence"/>
</dbReference>
<gene>
    <name evidence="1" type="ORF">BGE01nite_09850</name>
</gene>
<protein>
    <submittedName>
        <fullName evidence="1">Sulfatase</fullName>
    </submittedName>
</protein>
<evidence type="ECO:0000313" key="2">
    <source>
        <dbReference type="Proteomes" id="UP000321577"/>
    </source>
</evidence>
<keyword evidence="2" id="KW-1185">Reference proteome</keyword>